<evidence type="ECO:0000259" key="2">
    <source>
        <dbReference type="Pfam" id="PF04984"/>
    </source>
</evidence>
<comment type="similarity">
    <text evidence="1">Belongs to the myoviridae tail sheath protein family.</text>
</comment>
<gene>
    <name evidence="4" type="ORF">SAMN04488002_2660</name>
</gene>
<dbReference type="PANTHER" id="PTHR35861:SF1">
    <property type="entry name" value="PHAGE TAIL SHEATH PROTEIN"/>
    <property type="match status" value="1"/>
</dbReference>
<feature type="domain" description="Tail sheath protein subtilisin-like" evidence="2">
    <location>
        <begin position="240"/>
        <end position="415"/>
    </location>
</feature>
<evidence type="ECO:0000313" key="4">
    <source>
        <dbReference type="EMBL" id="SFR50649.1"/>
    </source>
</evidence>
<dbReference type="STRING" id="670154.SAMN04488002_2660"/>
<dbReference type="InterPro" id="IPR052042">
    <property type="entry name" value="Tail_sheath_structural"/>
</dbReference>
<sequence length="532" mass="56159">MYQHPGVYIEHVPSNALAIEAASTSVTAFIGHVRRGTAVSKSGGTPTFITSPAQYTTLFGPGDGSAGGVKKLADSTKPDLFGLAVNTYFTNGGTKAYIVPVEGSGGTKATAQLKISGATDPKSVTVTAKDNGIWANNLFVQMTSNKDTATFDITVGTWALQPDDSKKLDQVIESFTGFAWEVGDGTDAVKLKAATDLATETIKKGSTLIEVAFGAEVAMPTSDKVVNDVTAGGVDTGAPAKAQYTEALTRLEDYRDVSIIVLPNVIPDPSGKTIYQEAIAHSEKMQNRMVIVDPGDAIITTPKEAKDAVFTNSPYAALYYPRVQLGNPHFDAELAPSEPRSFAVGPAAVAAGMWARIDGTRGVWKAPAGLEAGVRGTFGPERLIGNGVQDNLNEWGVNCLRSITGPTVIWGARTTATKAKPQYRYISVRRTQNMIGESLYNALQAVVFEPNDHKLWGGLRASVGNFMDGLHRAGAFQGAKSSDAYFVNCGLGSTMTQGDIDAGIVRVAVGFAPLKPAEFVVVQISQKVGQTA</sequence>
<dbReference type="OrthoDB" id="9767864at2"/>
<dbReference type="Proteomes" id="UP000199658">
    <property type="component" value="Unassembled WGS sequence"/>
</dbReference>
<dbReference type="InterPro" id="IPR020287">
    <property type="entry name" value="Tail_sheath_C"/>
</dbReference>
<dbReference type="AlphaFoldDB" id="A0A1I6H835"/>
<dbReference type="RefSeq" id="WP_090217599.1">
    <property type="nucleotide sequence ID" value="NZ_FOYO01000001.1"/>
</dbReference>
<dbReference type="Pfam" id="PF17482">
    <property type="entry name" value="Phage_sheath_1C"/>
    <property type="match status" value="1"/>
</dbReference>
<keyword evidence="5" id="KW-1185">Reference proteome</keyword>
<name>A0A1I6H835_9RHOB</name>
<accession>A0A1I6H835</accession>
<proteinExistence type="inferred from homology"/>
<protein>
    <recommendedName>
        <fullName evidence="6">Tail sheath protein C-terminal domain-containing protein</fullName>
    </recommendedName>
</protein>
<feature type="domain" description="Tail sheath protein C-terminal" evidence="3">
    <location>
        <begin position="420"/>
        <end position="525"/>
    </location>
</feature>
<dbReference type="PANTHER" id="PTHR35861">
    <property type="match status" value="1"/>
</dbReference>
<dbReference type="Pfam" id="PF04984">
    <property type="entry name" value="Phage_sheath_1"/>
    <property type="match status" value="1"/>
</dbReference>
<evidence type="ECO:0000259" key="3">
    <source>
        <dbReference type="Pfam" id="PF17482"/>
    </source>
</evidence>
<dbReference type="InterPro" id="IPR035089">
    <property type="entry name" value="Phage_sheath_subtilisin"/>
</dbReference>
<dbReference type="Gene3D" id="3.40.50.11780">
    <property type="match status" value="2"/>
</dbReference>
<evidence type="ECO:0008006" key="6">
    <source>
        <dbReference type="Google" id="ProtNLM"/>
    </source>
</evidence>
<dbReference type="EMBL" id="FOYO01000001">
    <property type="protein sequence ID" value="SFR50649.1"/>
    <property type="molecule type" value="Genomic_DNA"/>
</dbReference>
<reference evidence="5" key="1">
    <citation type="submission" date="2016-10" db="EMBL/GenBank/DDBJ databases">
        <authorList>
            <person name="Varghese N."/>
            <person name="Submissions S."/>
        </authorList>
    </citation>
    <scope>NUCLEOTIDE SEQUENCE [LARGE SCALE GENOMIC DNA]</scope>
    <source>
        <strain evidence="5">DSM 26921</strain>
    </source>
</reference>
<evidence type="ECO:0000313" key="5">
    <source>
        <dbReference type="Proteomes" id="UP000199658"/>
    </source>
</evidence>
<evidence type="ECO:0000256" key="1">
    <source>
        <dbReference type="ARBA" id="ARBA00008005"/>
    </source>
</evidence>
<organism evidence="4 5">
    <name type="scientific">Litoreibacter janthinus</name>
    <dbReference type="NCBI Taxonomy" id="670154"/>
    <lineage>
        <taxon>Bacteria</taxon>
        <taxon>Pseudomonadati</taxon>
        <taxon>Pseudomonadota</taxon>
        <taxon>Alphaproteobacteria</taxon>
        <taxon>Rhodobacterales</taxon>
        <taxon>Roseobacteraceae</taxon>
        <taxon>Litoreibacter</taxon>
    </lineage>
</organism>